<feature type="domain" description="G-protein coupled receptors family 2 profile 2" evidence="6">
    <location>
        <begin position="8"/>
        <end position="294"/>
    </location>
</feature>
<dbReference type="PANTHER" id="PTHR23112">
    <property type="entry name" value="G PROTEIN-COUPLED RECEPTOR 157-RELATED"/>
    <property type="match status" value="1"/>
</dbReference>
<dbReference type="GO" id="GO:0004930">
    <property type="term" value="F:G protein-coupled receptor activity"/>
    <property type="evidence" value="ECO:0007669"/>
    <property type="project" value="InterPro"/>
</dbReference>
<dbReference type="InterPro" id="IPR017981">
    <property type="entry name" value="GPCR_2-like_7TM"/>
</dbReference>
<accession>A0A8W8JVN7</accession>
<dbReference type="GO" id="GO:0007189">
    <property type="term" value="P:adenylate cyclase-activating G protein-coupled receptor signaling pathway"/>
    <property type="evidence" value="ECO:0007669"/>
    <property type="project" value="TreeGrafter"/>
</dbReference>
<evidence type="ECO:0000313" key="8">
    <source>
        <dbReference type="EnsemblMetazoa" id="G20699.1:cds"/>
    </source>
</evidence>
<dbReference type="EnsemblMetazoa" id="G20699.1">
    <property type="protein sequence ID" value="G20699.1:cds"/>
    <property type="gene ID" value="G20699"/>
</dbReference>
<dbReference type="KEGG" id="crg:105329947"/>
<dbReference type="GO" id="GO:0007166">
    <property type="term" value="P:cell surface receptor signaling pathway"/>
    <property type="evidence" value="ECO:0007669"/>
    <property type="project" value="InterPro"/>
</dbReference>
<evidence type="ECO:0008006" key="10">
    <source>
        <dbReference type="Google" id="ProtNLM"/>
    </source>
</evidence>
<evidence type="ECO:0000256" key="1">
    <source>
        <dbReference type="ARBA" id="ARBA00004141"/>
    </source>
</evidence>
<keyword evidence="2 5" id="KW-0812">Transmembrane</keyword>
<organism evidence="8 9">
    <name type="scientific">Magallana gigas</name>
    <name type="common">Pacific oyster</name>
    <name type="synonym">Crassostrea gigas</name>
    <dbReference type="NCBI Taxonomy" id="29159"/>
    <lineage>
        <taxon>Eukaryota</taxon>
        <taxon>Metazoa</taxon>
        <taxon>Spiralia</taxon>
        <taxon>Lophotrochozoa</taxon>
        <taxon>Mollusca</taxon>
        <taxon>Bivalvia</taxon>
        <taxon>Autobranchia</taxon>
        <taxon>Pteriomorphia</taxon>
        <taxon>Ostreida</taxon>
        <taxon>Ostreoidea</taxon>
        <taxon>Ostreidae</taxon>
        <taxon>Magallana</taxon>
    </lineage>
</organism>
<evidence type="ECO:0000259" key="7">
    <source>
        <dbReference type="PROSITE" id="PS50262"/>
    </source>
</evidence>
<evidence type="ECO:0000256" key="5">
    <source>
        <dbReference type="SAM" id="Phobius"/>
    </source>
</evidence>
<dbReference type="OMA" id="CWIRIDY"/>
<keyword evidence="9" id="KW-1185">Reference proteome</keyword>
<dbReference type="AlphaFoldDB" id="A0A8W8JVN7"/>
<dbReference type="RefSeq" id="XP_011429752.2">
    <property type="nucleotide sequence ID" value="XM_011431450.4"/>
</dbReference>
<sequence length="340" mass="39400">MSLEILSQASITLISASLSVIGGLALLLTYVKIPDFQTSVHRLLVFLTIADILTAFGYIIGTVNFLTLNDDQRNTTDPMCEAQSFITTFSSLSSFGWTSVIAIHLYLLIRSHRNFEKDRLVKAWYFTIGWIFPATITTVVLAIKKLGRDTHGQQAGTGLWCWIKLDYKDNRIHPADIRLMFISGKLWEILTYVLSFSVYMLLKITTFLERQRNSNYSWGRVKGTDLRDEDERFCFTWLILYLLRLWGTIRFFFAISGDGSNQKITNADNILKYFHCAGDCAQALGNFLLFCVFDKNVRKKYGEIFRRYRYDRNQNVLLNTSESTNYQTTFRIRRKENDAM</sequence>
<feature type="transmembrane region" description="Helical" evidence="5">
    <location>
        <begin position="121"/>
        <end position="143"/>
    </location>
</feature>
<feature type="transmembrane region" description="Helical" evidence="5">
    <location>
        <begin position="43"/>
        <end position="66"/>
    </location>
</feature>
<feature type="transmembrane region" description="Helical" evidence="5">
    <location>
        <begin position="6"/>
        <end position="31"/>
    </location>
</feature>
<dbReference type="OrthoDB" id="6138721at2759"/>
<evidence type="ECO:0000259" key="6">
    <source>
        <dbReference type="PROSITE" id="PS50261"/>
    </source>
</evidence>
<dbReference type="PANTHER" id="PTHR23112:SF47">
    <property type="entry name" value="G-PROTEIN COUPLED RECEPTOR 157"/>
    <property type="match status" value="1"/>
</dbReference>
<feature type="transmembrane region" description="Helical" evidence="5">
    <location>
        <begin position="189"/>
        <end position="208"/>
    </location>
</feature>
<dbReference type="PROSITE" id="PS50261">
    <property type="entry name" value="G_PROTEIN_RECEP_F2_4"/>
    <property type="match status" value="1"/>
</dbReference>
<evidence type="ECO:0000256" key="2">
    <source>
        <dbReference type="ARBA" id="ARBA00022692"/>
    </source>
</evidence>
<keyword evidence="3 5" id="KW-1133">Transmembrane helix</keyword>
<reference evidence="8" key="1">
    <citation type="submission" date="2022-08" db="UniProtKB">
        <authorList>
            <consortium name="EnsemblMetazoa"/>
        </authorList>
    </citation>
    <scope>IDENTIFICATION</scope>
    <source>
        <strain evidence="8">05x7-T-G4-1.051#20</strain>
    </source>
</reference>
<comment type="subcellular location">
    <subcellularLocation>
        <location evidence="1">Membrane</location>
        <topology evidence="1">Multi-pass membrane protein</topology>
    </subcellularLocation>
</comment>
<protein>
    <recommendedName>
        <fullName evidence="10">G-protein coupled receptor 157</fullName>
    </recommendedName>
</protein>
<dbReference type="PROSITE" id="PS50262">
    <property type="entry name" value="G_PROTEIN_RECEP_F1_2"/>
    <property type="match status" value="1"/>
</dbReference>
<evidence type="ECO:0000313" key="9">
    <source>
        <dbReference type="Proteomes" id="UP000005408"/>
    </source>
</evidence>
<dbReference type="SUPFAM" id="SSF81321">
    <property type="entry name" value="Family A G protein-coupled receptor-like"/>
    <property type="match status" value="1"/>
</dbReference>
<dbReference type="GO" id="GO:0005886">
    <property type="term" value="C:plasma membrane"/>
    <property type="evidence" value="ECO:0007669"/>
    <property type="project" value="TreeGrafter"/>
</dbReference>
<dbReference type="Pfam" id="PF00002">
    <property type="entry name" value="7tm_2"/>
    <property type="match status" value="1"/>
</dbReference>
<dbReference type="InterPro" id="IPR022343">
    <property type="entry name" value="GCR1-cAMP_receptor"/>
</dbReference>
<dbReference type="GeneID" id="105329947"/>
<dbReference type="Proteomes" id="UP000005408">
    <property type="component" value="Unassembled WGS sequence"/>
</dbReference>
<evidence type="ECO:0000256" key="3">
    <source>
        <dbReference type="ARBA" id="ARBA00022989"/>
    </source>
</evidence>
<dbReference type="InterPro" id="IPR017452">
    <property type="entry name" value="GPCR_Rhodpsn_7TM"/>
</dbReference>
<dbReference type="InterPro" id="IPR000832">
    <property type="entry name" value="GPCR_2_secretin-like"/>
</dbReference>
<proteinExistence type="predicted"/>
<keyword evidence="4 5" id="KW-0472">Membrane</keyword>
<feature type="transmembrane region" description="Helical" evidence="5">
    <location>
        <begin position="233"/>
        <end position="253"/>
    </location>
</feature>
<dbReference type="Gene3D" id="1.20.1070.10">
    <property type="entry name" value="Rhodopsin 7-helix transmembrane proteins"/>
    <property type="match status" value="1"/>
</dbReference>
<feature type="transmembrane region" description="Helical" evidence="5">
    <location>
        <begin position="86"/>
        <end position="109"/>
    </location>
</feature>
<name>A0A8W8JVN7_MAGGI</name>
<dbReference type="PRINTS" id="PR02001">
    <property type="entry name" value="GCR1CAMPR"/>
</dbReference>
<evidence type="ECO:0000256" key="4">
    <source>
        <dbReference type="ARBA" id="ARBA00023136"/>
    </source>
</evidence>
<feature type="domain" description="G-protein coupled receptors family 1 profile" evidence="7">
    <location>
        <begin position="22"/>
        <end position="112"/>
    </location>
</feature>